<accession>A0ABW2QH23</accession>
<proteinExistence type="predicted"/>
<dbReference type="EMBL" id="JBHTCA010000004">
    <property type="protein sequence ID" value="MFC7408739.1"/>
    <property type="molecule type" value="Genomic_DNA"/>
</dbReference>
<sequence>MDEMTSAEKFKLPYTLLLDPETGRAAAYSQNHRLLTETASDKLVAWARANHVKQAVWDAAMHDPSSQHHPLPSWATPAVLARCVLLWVREGGQPDDWLRQIPRR</sequence>
<dbReference type="RefSeq" id="WP_382221463.1">
    <property type="nucleotide sequence ID" value="NZ_JBHTCA010000004.1"/>
</dbReference>
<comment type="caution">
    <text evidence="1">The sequence shown here is derived from an EMBL/GenBank/DDBJ whole genome shotgun (WGS) entry which is preliminary data.</text>
</comment>
<organism evidence="1 2">
    <name type="scientific">Hydrogenophaga atypica</name>
    <dbReference type="NCBI Taxonomy" id="249409"/>
    <lineage>
        <taxon>Bacteria</taxon>
        <taxon>Pseudomonadati</taxon>
        <taxon>Pseudomonadota</taxon>
        <taxon>Betaproteobacteria</taxon>
        <taxon>Burkholderiales</taxon>
        <taxon>Comamonadaceae</taxon>
        <taxon>Hydrogenophaga</taxon>
    </lineage>
</organism>
<reference evidence="2" key="1">
    <citation type="journal article" date="2019" name="Int. J. Syst. Evol. Microbiol.">
        <title>The Global Catalogue of Microorganisms (GCM) 10K type strain sequencing project: providing services to taxonomists for standard genome sequencing and annotation.</title>
        <authorList>
            <consortium name="The Broad Institute Genomics Platform"/>
            <consortium name="The Broad Institute Genome Sequencing Center for Infectious Disease"/>
            <person name="Wu L."/>
            <person name="Ma J."/>
        </authorList>
    </citation>
    <scope>NUCLEOTIDE SEQUENCE [LARGE SCALE GENOMIC DNA]</scope>
    <source>
        <strain evidence="2">CGMCC 1.12371</strain>
    </source>
</reference>
<protein>
    <submittedName>
        <fullName evidence="1">Uncharacterized protein</fullName>
    </submittedName>
</protein>
<evidence type="ECO:0000313" key="2">
    <source>
        <dbReference type="Proteomes" id="UP001596501"/>
    </source>
</evidence>
<dbReference type="Proteomes" id="UP001596501">
    <property type="component" value="Unassembled WGS sequence"/>
</dbReference>
<keyword evidence="2" id="KW-1185">Reference proteome</keyword>
<evidence type="ECO:0000313" key="1">
    <source>
        <dbReference type="EMBL" id="MFC7408739.1"/>
    </source>
</evidence>
<name>A0ABW2QH23_9BURK</name>
<gene>
    <name evidence="1" type="ORF">ACFQPB_07690</name>
</gene>